<evidence type="ECO:0000256" key="3">
    <source>
        <dbReference type="ARBA" id="ARBA00022898"/>
    </source>
</evidence>
<dbReference type="Gene3D" id="3.90.1150.10">
    <property type="entry name" value="Aspartate Aminotransferase, domain 1"/>
    <property type="match status" value="1"/>
</dbReference>
<dbReference type="NCBIfam" id="NF041359">
    <property type="entry name" value="GntG_guanitoxin"/>
    <property type="match status" value="1"/>
</dbReference>
<dbReference type="RefSeq" id="WP_269897094.1">
    <property type="nucleotide sequence ID" value="NZ_JAPZPY010000019.1"/>
</dbReference>
<name>A0ABT4Q1N5_9MYCO</name>
<evidence type="ECO:0000313" key="5">
    <source>
        <dbReference type="EMBL" id="MCZ8382670.1"/>
    </source>
</evidence>
<dbReference type="Gene3D" id="3.40.640.10">
    <property type="entry name" value="Type I PLP-dependent aspartate aminotransferase-like (Major domain)"/>
    <property type="match status" value="1"/>
</dbReference>
<proteinExistence type="inferred from homology"/>
<organism evidence="5 6">
    <name type="scientific">Mycobacterium hippophais</name>
    <dbReference type="NCBI Taxonomy" id="3016340"/>
    <lineage>
        <taxon>Bacteria</taxon>
        <taxon>Bacillati</taxon>
        <taxon>Actinomycetota</taxon>
        <taxon>Actinomycetes</taxon>
        <taxon>Mycobacteriales</taxon>
        <taxon>Mycobacteriaceae</taxon>
        <taxon>Mycobacterium</taxon>
    </lineage>
</organism>
<comment type="caution">
    <text evidence="5">The sequence shown here is derived from an EMBL/GenBank/DDBJ whole genome shotgun (WGS) entry which is preliminary data.</text>
</comment>
<feature type="domain" description="Aromatic amino acid beta-eliminating lyase/threonine aldolase" evidence="4">
    <location>
        <begin position="4"/>
        <end position="286"/>
    </location>
</feature>
<dbReference type="InterPro" id="IPR001597">
    <property type="entry name" value="ArAA_b-elim_lyase/Thr_aldolase"/>
</dbReference>
<dbReference type="PIRSF" id="PIRSF017617">
    <property type="entry name" value="Thr_aldolase"/>
    <property type="match status" value="1"/>
</dbReference>
<reference evidence="5" key="1">
    <citation type="submission" date="2022-12" db="EMBL/GenBank/DDBJ databases">
        <authorList>
            <person name="Deng Y."/>
            <person name="Zhang Y.-Q."/>
        </authorList>
    </citation>
    <scope>NUCLEOTIDE SEQUENCE</scope>
    <source>
        <strain evidence="5">CPCC 205372</strain>
    </source>
</reference>
<evidence type="ECO:0000313" key="6">
    <source>
        <dbReference type="Proteomes" id="UP001142153"/>
    </source>
</evidence>
<gene>
    <name evidence="5" type="ORF">O6P37_27745</name>
</gene>
<keyword evidence="6" id="KW-1185">Reference proteome</keyword>
<dbReference type="InterPro" id="IPR015422">
    <property type="entry name" value="PyrdxlP-dep_Trfase_small"/>
</dbReference>
<dbReference type="InterPro" id="IPR015424">
    <property type="entry name" value="PyrdxlP-dep_Trfase"/>
</dbReference>
<sequence length="341" mass="35945">MPVDLRSDTVTRPTAAMRAAMADAEVGDDQYGEDPTTNRLQARLAELLGKEAALWLPSGTMANQVALRVLTRPGDEVIAAAESHAAWHEAGGAALNAGVQIVEIGSRGTFTADEMLAAIKPSGLPVFPITTLLQIENTHNRAGGVVFPQADVIELCTLARERGLTTFLDGARLWNAAVATGATPGELAAPFDLVSVAFSKGLGAPGGSLLAGTADLIAHADRHRRRMGGAMRQNGIFAAAALHGLDHHLDRLAEDHANARALAETLAGVIPIDLKTVQTNIVVFHLPAALELDAAELVSRARDRGVLLNAFGPRTVRAVTHLDVYAEQCRRAAQTLVELLS</sequence>
<comment type="cofactor">
    <cofactor evidence="1">
        <name>pyridoxal 5'-phosphate</name>
        <dbReference type="ChEBI" id="CHEBI:597326"/>
    </cofactor>
</comment>
<accession>A0ABT4Q1N5</accession>
<evidence type="ECO:0000259" key="4">
    <source>
        <dbReference type="Pfam" id="PF01212"/>
    </source>
</evidence>
<dbReference type="PANTHER" id="PTHR48097">
    <property type="entry name" value="L-THREONINE ALDOLASE-RELATED"/>
    <property type="match status" value="1"/>
</dbReference>
<dbReference type="EMBL" id="JAPZPY010000019">
    <property type="protein sequence ID" value="MCZ8382670.1"/>
    <property type="molecule type" value="Genomic_DNA"/>
</dbReference>
<keyword evidence="3" id="KW-0663">Pyridoxal phosphate</keyword>
<dbReference type="PANTHER" id="PTHR48097:SF9">
    <property type="entry name" value="L-THREONINE ALDOLASE"/>
    <property type="match status" value="1"/>
</dbReference>
<dbReference type="Pfam" id="PF01212">
    <property type="entry name" value="Beta_elim_lyase"/>
    <property type="match status" value="1"/>
</dbReference>
<evidence type="ECO:0000256" key="2">
    <source>
        <dbReference type="ARBA" id="ARBA00006966"/>
    </source>
</evidence>
<protein>
    <submittedName>
        <fullName evidence="5">GntG family PLP-dependent aldolase</fullName>
    </submittedName>
</protein>
<dbReference type="Proteomes" id="UP001142153">
    <property type="component" value="Unassembled WGS sequence"/>
</dbReference>
<dbReference type="SUPFAM" id="SSF53383">
    <property type="entry name" value="PLP-dependent transferases"/>
    <property type="match status" value="1"/>
</dbReference>
<dbReference type="InterPro" id="IPR023603">
    <property type="entry name" value="Low_specificity_L-TA-like"/>
</dbReference>
<evidence type="ECO:0000256" key="1">
    <source>
        <dbReference type="ARBA" id="ARBA00001933"/>
    </source>
</evidence>
<dbReference type="InterPro" id="IPR015421">
    <property type="entry name" value="PyrdxlP-dep_Trfase_major"/>
</dbReference>
<comment type="similarity">
    <text evidence="2">Belongs to the threonine aldolase family.</text>
</comment>